<protein>
    <submittedName>
        <fullName evidence="3">Uncharacterized protein</fullName>
    </submittedName>
</protein>
<reference evidence="3" key="1">
    <citation type="submission" date="2022-11" db="UniProtKB">
        <authorList>
            <consortium name="WormBaseParasite"/>
        </authorList>
    </citation>
    <scope>IDENTIFICATION</scope>
</reference>
<evidence type="ECO:0000313" key="3">
    <source>
        <dbReference type="WBParaSite" id="PDA_v2.g1575.t1"/>
    </source>
</evidence>
<keyword evidence="2" id="KW-1185">Reference proteome</keyword>
<proteinExistence type="predicted"/>
<feature type="compositionally biased region" description="Basic residues" evidence="1">
    <location>
        <begin position="8"/>
        <end position="18"/>
    </location>
</feature>
<name>A0A914PLU5_9BILA</name>
<accession>A0A914PLU5</accession>
<feature type="compositionally biased region" description="Polar residues" evidence="1">
    <location>
        <begin position="105"/>
        <end position="115"/>
    </location>
</feature>
<dbReference type="Proteomes" id="UP000887578">
    <property type="component" value="Unplaced"/>
</dbReference>
<feature type="region of interest" description="Disordered" evidence="1">
    <location>
        <begin position="70"/>
        <end position="154"/>
    </location>
</feature>
<evidence type="ECO:0000256" key="1">
    <source>
        <dbReference type="SAM" id="MobiDB-lite"/>
    </source>
</evidence>
<dbReference type="AlphaFoldDB" id="A0A914PLU5"/>
<evidence type="ECO:0000313" key="2">
    <source>
        <dbReference type="Proteomes" id="UP000887578"/>
    </source>
</evidence>
<feature type="region of interest" description="Disordered" evidence="1">
    <location>
        <begin position="1"/>
        <end position="20"/>
    </location>
</feature>
<dbReference type="WBParaSite" id="PDA_v2.g1575.t1">
    <property type="protein sequence ID" value="PDA_v2.g1575.t1"/>
    <property type="gene ID" value="PDA_v2.g1575"/>
</dbReference>
<organism evidence="2 3">
    <name type="scientific">Panagrolaimus davidi</name>
    <dbReference type="NCBI Taxonomy" id="227884"/>
    <lineage>
        <taxon>Eukaryota</taxon>
        <taxon>Metazoa</taxon>
        <taxon>Ecdysozoa</taxon>
        <taxon>Nematoda</taxon>
        <taxon>Chromadorea</taxon>
        <taxon>Rhabditida</taxon>
        <taxon>Tylenchina</taxon>
        <taxon>Panagrolaimomorpha</taxon>
        <taxon>Panagrolaimoidea</taxon>
        <taxon>Panagrolaimidae</taxon>
        <taxon>Panagrolaimus</taxon>
    </lineage>
</organism>
<sequence>MIREIYPKKNRRRKVKKVPTRELRALSPDLFEEEESVMIIPQENEISNDVAIPDLNKTIVISSQESNECEILNEPGPSTSKANNDNKTNTSKGGTNISKDIPSKSGPSTSKAENGSKTTTTKSNSPDLDKTIVISSQESNECETLNEPDPSTSK</sequence>
<feature type="compositionally biased region" description="Polar residues" evidence="1">
    <location>
        <begin position="76"/>
        <end position="98"/>
    </location>
</feature>